<protein>
    <submittedName>
        <fullName evidence="3">DUF3298 and DUF4163 domain-containing protein</fullName>
    </submittedName>
</protein>
<dbReference type="AlphaFoldDB" id="A0A6L5XJK9"/>
<reference evidence="3 4" key="1">
    <citation type="submission" date="2019-09" db="EMBL/GenBank/DDBJ databases">
        <title>In-depth cultivation of the pig gut microbiome towards novel bacterial diversity and tailored functional studies.</title>
        <authorList>
            <person name="Wylensek D."/>
            <person name="Hitch T.C.A."/>
            <person name="Clavel T."/>
        </authorList>
    </citation>
    <scope>NUCLEOTIDE SEQUENCE [LARGE SCALE GENOMIC DNA]</scope>
    <source>
        <strain evidence="3 4">PG-178-WT-4</strain>
    </source>
</reference>
<dbReference type="InterPro" id="IPR021729">
    <property type="entry name" value="DUF3298"/>
</dbReference>
<evidence type="ECO:0000259" key="2">
    <source>
        <dbReference type="Pfam" id="PF11738"/>
    </source>
</evidence>
<dbReference type="InterPro" id="IPR037126">
    <property type="entry name" value="PdaC/RsiV-like_sf"/>
</dbReference>
<dbReference type="RefSeq" id="WP_154509563.1">
    <property type="nucleotide sequence ID" value="NZ_VUMH01000003.1"/>
</dbReference>
<dbReference type="Gene3D" id="3.90.640.20">
    <property type="entry name" value="Heat-shock cognate protein, ATPase"/>
    <property type="match status" value="1"/>
</dbReference>
<sequence>MSRVFSHIPGIPSTLAGWLLAALLACVCLPAAPSLCAAAEEAPSPADSVAPDEENSAPEQAVYPGVVNERIQRGGDGKPTLSLYYPVLNQTAVDADICRWATGVADAYEEEVSKADEGPDGEKPSSYGMWDLTGLFELSRPSEGVASVTFNVYSYTGGAHGNLEITCLNYDLRSGRRLDLADMFKNPEKALQLMSAWSRKELARTLGEDADEDMIRDGVAPDLRNFANLTLTPQGLRIEFQPYQVAPWSAGPQRVDMPLAELAAAGPEALIWPQAPVSND</sequence>
<proteinExistence type="predicted"/>
<comment type="caution">
    <text evidence="3">The sequence shown here is derived from an EMBL/GenBank/DDBJ whole genome shotgun (WGS) entry which is preliminary data.</text>
</comment>
<feature type="chain" id="PRO_5026860579" evidence="1">
    <location>
        <begin position="38"/>
        <end position="280"/>
    </location>
</feature>
<keyword evidence="4" id="KW-1185">Reference proteome</keyword>
<evidence type="ECO:0000313" key="3">
    <source>
        <dbReference type="EMBL" id="MSS27324.1"/>
    </source>
</evidence>
<dbReference type="EMBL" id="VUMH01000003">
    <property type="protein sequence ID" value="MSS27324.1"/>
    <property type="molecule type" value="Genomic_DNA"/>
</dbReference>
<evidence type="ECO:0000256" key="1">
    <source>
        <dbReference type="SAM" id="SignalP"/>
    </source>
</evidence>
<keyword evidence="1" id="KW-0732">Signal</keyword>
<feature type="signal peptide" evidence="1">
    <location>
        <begin position="1"/>
        <end position="37"/>
    </location>
</feature>
<feature type="domain" description="DUF3298" evidence="2">
    <location>
        <begin position="181"/>
        <end position="259"/>
    </location>
</feature>
<dbReference type="Proteomes" id="UP000477488">
    <property type="component" value="Unassembled WGS sequence"/>
</dbReference>
<organism evidence="3 4">
    <name type="scientific">Desulfovibrio porci</name>
    <dbReference type="NCBI Taxonomy" id="2605782"/>
    <lineage>
        <taxon>Bacteria</taxon>
        <taxon>Pseudomonadati</taxon>
        <taxon>Thermodesulfobacteriota</taxon>
        <taxon>Desulfovibrionia</taxon>
        <taxon>Desulfovibrionales</taxon>
        <taxon>Desulfovibrionaceae</taxon>
        <taxon>Desulfovibrio</taxon>
    </lineage>
</organism>
<gene>
    <name evidence="3" type="ORF">FYJ44_04515</name>
</gene>
<dbReference type="PROSITE" id="PS51257">
    <property type="entry name" value="PROKAR_LIPOPROTEIN"/>
    <property type="match status" value="1"/>
</dbReference>
<dbReference type="Gene3D" id="3.30.565.40">
    <property type="entry name" value="Fervidobacterium nodosum Rt17-B1 like"/>
    <property type="match status" value="1"/>
</dbReference>
<evidence type="ECO:0000313" key="4">
    <source>
        <dbReference type="Proteomes" id="UP000477488"/>
    </source>
</evidence>
<name>A0A6L5XJK9_9BACT</name>
<accession>A0A6L5XJK9</accession>
<dbReference type="Pfam" id="PF11738">
    <property type="entry name" value="DUF3298"/>
    <property type="match status" value="1"/>
</dbReference>